<evidence type="ECO:0000256" key="6">
    <source>
        <dbReference type="SAM" id="Phobius"/>
    </source>
</evidence>
<feature type="transmembrane region" description="Helical" evidence="6">
    <location>
        <begin position="380"/>
        <end position="401"/>
    </location>
</feature>
<evidence type="ECO:0000259" key="7">
    <source>
        <dbReference type="Pfam" id="PF01490"/>
    </source>
</evidence>
<keyword evidence="3 6" id="KW-0812">Transmembrane</keyword>
<comment type="caution">
    <text evidence="8">The sequence shown here is derived from an EMBL/GenBank/DDBJ whole genome shotgun (WGS) entry which is preliminary data.</text>
</comment>
<comment type="similarity">
    <text evidence="2">Belongs to the amino acid/polyamine transporter 2 family.</text>
</comment>
<evidence type="ECO:0000256" key="1">
    <source>
        <dbReference type="ARBA" id="ARBA00004141"/>
    </source>
</evidence>
<keyword evidence="5 6" id="KW-0472">Membrane</keyword>
<feature type="domain" description="Amino acid transporter transmembrane" evidence="7">
    <location>
        <begin position="57"/>
        <end position="438"/>
    </location>
</feature>
<evidence type="ECO:0000256" key="3">
    <source>
        <dbReference type="ARBA" id="ARBA00022692"/>
    </source>
</evidence>
<dbReference type="Pfam" id="PF01490">
    <property type="entry name" value="Aa_trans"/>
    <property type="match status" value="1"/>
</dbReference>
<gene>
    <name evidence="8" type="ORF">BJX63DRAFT_424779</name>
</gene>
<dbReference type="InterPro" id="IPR013057">
    <property type="entry name" value="AA_transpt_TM"/>
</dbReference>
<keyword evidence="9" id="KW-1185">Reference proteome</keyword>
<feature type="transmembrane region" description="Helical" evidence="6">
    <location>
        <begin position="57"/>
        <end position="78"/>
    </location>
</feature>
<keyword evidence="4 6" id="KW-1133">Transmembrane helix</keyword>
<sequence length="456" mass="50184">MPIQSHAHTYFPSHDAVDEIGHDAAESKDQKHDPARTAENPFGNEEHAEVKYRVMRWWYVCLMIAQNISLGILSLPSAVATLGLVPAIILLLILSGISWYTGYVIYQFKLRHPHIHSMGDAGEMLMGRFGRELLGIGQVLLMVFIMASHILTFMVLMNVLTEHGTCTIVFGVVGLVLSFLGALPRTMDRVYWISIASFISILTATFTTIIAIGVQNPIAELDILTKVSLEDGFLAVTNIIFAYIAHAAFFGWISEMENPREFPKSLALLQVVDTSMYMVTAIVIYIYAGRDVASPALSSAGPLMKKVAYGLAIPTVLFSGVIVGHVACKYIYVRVFRGSAHMHNNGLISIGAWVSIALVLWIIAWLIAESIPVFNNLLALISSLFGSWFSYGLPAMFWLSMNRGRWFSSRAKICLAVVNVAIFVVACVICVLGLYVSIRSIHEASGTVTWTCANTT</sequence>
<evidence type="ECO:0000256" key="4">
    <source>
        <dbReference type="ARBA" id="ARBA00022989"/>
    </source>
</evidence>
<feature type="transmembrane region" description="Helical" evidence="6">
    <location>
        <begin position="232"/>
        <end position="254"/>
    </location>
</feature>
<feature type="transmembrane region" description="Helical" evidence="6">
    <location>
        <begin position="84"/>
        <end position="106"/>
    </location>
</feature>
<feature type="transmembrane region" description="Helical" evidence="6">
    <location>
        <begin position="345"/>
        <end position="368"/>
    </location>
</feature>
<evidence type="ECO:0000256" key="2">
    <source>
        <dbReference type="ARBA" id="ARBA00008066"/>
    </source>
</evidence>
<proteinExistence type="inferred from homology"/>
<dbReference type="Proteomes" id="UP001610334">
    <property type="component" value="Unassembled WGS sequence"/>
</dbReference>
<feature type="transmembrane region" description="Helical" evidence="6">
    <location>
        <begin position="413"/>
        <end position="438"/>
    </location>
</feature>
<dbReference type="PANTHER" id="PTHR22950">
    <property type="entry name" value="AMINO ACID TRANSPORTER"/>
    <property type="match status" value="1"/>
</dbReference>
<dbReference type="PANTHER" id="PTHR22950:SF668">
    <property type="entry name" value="AMINO ACID TRANSPORTER (EUROFUNG)"/>
    <property type="match status" value="1"/>
</dbReference>
<feature type="transmembrane region" description="Helical" evidence="6">
    <location>
        <begin position="266"/>
        <end position="288"/>
    </location>
</feature>
<comment type="subcellular location">
    <subcellularLocation>
        <location evidence="1">Membrane</location>
        <topology evidence="1">Multi-pass membrane protein</topology>
    </subcellularLocation>
</comment>
<organism evidence="8 9">
    <name type="scientific">Aspergillus granulosus</name>
    <dbReference type="NCBI Taxonomy" id="176169"/>
    <lineage>
        <taxon>Eukaryota</taxon>
        <taxon>Fungi</taxon>
        <taxon>Dikarya</taxon>
        <taxon>Ascomycota</taxon>
        <taxon>Pezizomycotina</taxon>
        <taxon>Eurotiomycetes</taxon>
        <taxon>Eurotiomycetidae</taxon>
        <taxon>Eurotiales</taxon>
        <taxon>Aspergillaceae</taxon>
        <taxon>Aspergillus</taxon>
        <taxon>Aspergillus subgen. Nidulantes</taxon>
    </lineage>
</organism>
<feature type="transmembrane region" description="Helical" evidence="6">
    <location>
        <begin position="162"/>
        <end position="183"/>
    </location>
</feature>
<reference evidence="8 9" key="1">
    <citation type="submission" date="2024-07" db="EMBL/GenBank/DDBJ databases">
        <title>Section-level genome sequencing and comparative genomics of Aspergillus sections Usti and Cavernicolus.</title>
        <authorList>
            <consortium name="Lawrence Berkeley National Laboratory"/>
            <person name="Nybo J.L."/>
            <person name="Vesth T.C."/>
            <person name="Theobald S."/>
            <person name="Frisvad J.C."/>
            <person name="Larsen T.O."/>
            <person name="Kjaerboelling I."/>
            <person name="Rothschild-Mancinelli K."/>
            <person name="Lyhne E.K."/>
            <person name="Kogle M.E."/>
            <person name="Barry K."/>
            <person name="Clum A."/>
            <person name="Na H."/>
            <person name="Ledsgaard L."/>
            <person name="Lin J."/>
            <person name="Lipzen A."/>
            <person name="Kuo A."/>
            <person name="Riley R."/>
            <person name="Mondo S."/>
            <person name="Labutti K."/>
            <person name="Haridas S."/>
            <person name="Pangalinan J."/>
            <person name="Salamov A.A."/>
            <person name="Simmons B.A."/>
            <person name="Magnuson J.K."/>
            <person name="Chen J."/>
            <person name="Drula E."/>
            <person name="Henrissat B."/>
            <person name="Wiebenga A."/>
            <person name="Lubbers R.J."/>
            <person name="Gomes A.C."/>
            <person name="Makela M.R."/>
            <person name="Stajich J."/>
            <person name="Grigoriev I.V."/>
            <person name="Mortensen U.H."/>
            <person name="De Vries R.P."/>
            <person name="Baker S.E."/>
            <person name="Andersen M.R."/>
        </authorList>
    </citation>
    <scope>NUCLEOTIDE SEQUENCE [LARGE SCALE GENOMIC DNA]</scope>
    <source>
        <strain evidence="8 9">CBS 588.65</strain>
    </source>
</reference>
<feature type="transmembrane region" description="Helical" evidence="6">
    <location>
        <begin position="308"/>
        <end position="333"/>
    </location>
</feature>
<feature type="transmembrane region" description="Helical" evidence="6">
    <location>
        <begin position="133"/>
        <end position="156"/>
    </location>
</feature>
<evidence type="ECO:0000313" key="8">
    <source>
        <dbReference type="EMBL" id="KAL2808201.1"/>
    </source>
</evidence>
<feature type="transmembrane region" description="Helical" evidence="6">
    <location>
        <begin position="190"/>
        <end position="212"/>
    </location>
</feature>
<protein>
    <submittedName>
        <fullName evidence="8">Transmembrane amino acid transporter protein-domain-containing protein</fullName>
    </submittedName>
</protein>
<dbReference type="EMBL" id="JBFXLT010000118">
    <property type="protein sequence ID" value="KAL2808201.1"/>
    <property type="molecule type" value="Genomic_DNA"/>
</dbReference>
<name>A0ABR4GYE4_9EURO</name>
<evidence type="ECO:0000256" key="5">
    <source>
        <dbReference type="ARBA" id="ARBA00023136"/>
    </source>
</evidence>
<accession>A0ABR4GYE4</accession>
<evidence type="ECO:0000313" key="9">
    <source>
        <dbReference type="Proteomes" id="UP001610334"/>
    </source>
</evidence>